<proteinExistence type="predicted"/>
<protein>
    <submittedName>
        <fullName evidence="2">Uncharacterized protein</fullName>
    </submittedName>
</protein>
<evidence type="ECO:0000313" key="3">
    <source>
        <dbReference type="Proteomes" id="UP001162483"/>
    </source>
</evidence>
<feature type="compositionally biased region" description="Polar residues" evidence="1">
    <location>
        <begin position="1"/>
        <end position="10"/>
    </location>
</feature>
<evidence type="ECO:0000313" key="2">
    <source>
        <dbReference type="EMBL" id="CAI9536964.1"/>
    </source>
</evidence>
<dbReference type="Proteomes" id="UP001162483">
    <property type="component" value="Unassembled WGS sequence"/>
</dbReference>
<reference evidence="2" key="1">
    <citation type="submission" date="2023-05" db="EMBL/GenBank/DDBJ databases">
        <authorList>
            <person name="Stuckert A."/>
        </authorList>
    </citation>
    <scope>NUCLEOTIDE SEQUENCE</scope>
</reference>
<keyword evidence="3" id="KW-1185">Reference proteome</keyword>
<dbReference type="EMBL" id="CATNWA010000432">
    <property type="protein sequence ID" value="CAI9536964.1"/>
    <property type="molecule type" value="Genomic_DNA"/>
</dbReference>
<name>A0ABN9ALS1_9NEOB</name>
<feature type="non-terminal residue" evidence="2">
    <location>
        <position position="76"/>
    </location>
</feature>
<organism evidence="2 3">
    <name type="scientific">Staurois parvus</name>
    <dbReference type="NCBI Taxonomy" id="386267"/>
    <lineage>
        <taxon>Eukaryota</taxon>
        <taxon>Metazoa</taxon>
        <taxon>Chordata</taxon>
        <taxon>Craniata</taxon>
        <taxon>Vertebrata</taxon>
        <taxon>Euteleostomi</taxon>
        <taxon>Amphibia</taxon>
        <taxon>Batrachia</taxon>
        <taxon>Anura</taxon>
        <taxon>Neobatrachia</taxon>
        <taxon>Ranoidea</taxon>
        <taxon>Ranidae</taxon>
        <taxon>Staurois</taxon>
    </lineage>
</organism>
<accession>A0ABN9ALS1</accession>
<sequence>MLKSPPSSSVGDDYQESNGRVAEQKHLQLKVAVDAAVFGSQTQASVKKAEAVSSVSRRRGTWRRVCGGGSSKEGHT</sequence>
<gene>
    <name evidence="2" type="ORF">SPARVUS_LOCUS1122941</name>
</gene>
<comment type="caution">
    <text evidence="2">The sequence shown here is derived from an EMBL/GenBank/DDBJ whole genome shotgun (WGS) entry which is preliminary data.</text>
</comment>
<feature type="region of interest" description="Disordered" evidence="1">
    <location>
        <begin position="1"/>
        <end position="22"/>
    </location>
</feature>
<evidence type="ECO:0000256" key="1">
    <source>
        <dbReference type="SAM" id="MobiDB-lite"/>
    </source>
</evidence>